<reference evidence="1 2" key="1">
    <citation type="journal article" date="2015" name="Sci. Rep.">
        <title>The power of single molecule real-time sequencing technology in the de novo assembly of a eukaryotic genome.</title>
        <authorList>
            <person name="Sakai H."/>
            <person name="Naito K."/>
            <person name="Ogiso-Tanaka E."/>
            <person name="Takahashi Y."/>
            <person name="Iseki K."/>
            <person name="Muto C."/>
            <person name="Satou K."/>
            <person name="Teruya K."/>
            <person name="Shiroma A."/>
            <person name="Shimoji M."/>
            <person name="Hirano T."/>
            <person name="Itoh T."/>
            <person name="Kaga A."/>
            <person name="Tomooka N."/>
        </authorList>
    </citation>
    <scope>NUCLEOTIDE SEQUENCE [LARGE SCALE GENOMIC DNA]</scope>
    <source>
        <strain evidence="2">cv. Shumari</strain>
    </source>
</reference>
<name>A0A0S3RMM4_PHAAN</name>
<keyword evidence="2" id="KW-1185">Reference proteome</keyword>
<dbReference type="AlphaFoldDB" id="A0A0S3RMM4"/>
<dbReference type="EMBL" id="AP015036">
    <property type="protein sequence ID" value="BAT81784.1"/>
    <property type="molecule type" value="Genomic_DNA"/>
</dbReference>
<gene>
    <name evidence="1" type="primary">Vigan.03G164900</name>
    <name evidence="1" type="ORF">VIGAN_03164900</name>
</gene>
<accession>A0A0S3RMM4</accession>
<sequence>MDARAGCVNEDVGCAGHCWTLVLDVCGRSTSSLLDARAGCVRTCTVECAGPPNEGLLASPAGRSCYPREAKSGRAFSQSCWTCVVSQTRPCVPSAGRSPLWAVWIAECRLHSWATACSLSSRINYRMHLQKLNPHLLNHFNLNYS</sequence>
<evidence type="ECO:0000313" key="1">
    <source>
        <dbReference type="EMBL" id="BAT81784.1"/>
    </source>
</evidence>
<protein>
    <submittedName>
        <fullName evidence="1">Uncharacterized protein</fullName>
    </submittedName>
</protein>
<proteinExistence type="predicted"/>
<dbReference type="Proteomes" id="UP000291084">
    <property type="component" value="Chromosome 3"/>
</dbReference>
<organism evidence="1 2">
    <name type="scientific">Vigna angularis var. angularis</name>
    <dbReference type="NCBI Taxonomy" id="157739"/>
    <lineage>
        <taxon>Eukaryota</taxon>
        <taxon>Viridiplantae</taxon>
        <taxon>Streptophyta</taxon>
        <taxon>Embryophyta</taxon>
        <taxon>Tracheophyta</taxon>
        <taxon>Spermatophyta</taxon>
        <taxon>Magnoliopsida</taxon>
        <taxon>eudicotyledons</taxon>
        <taxon>Gunneridae</taxon>
        <taxon>Pentapetalae</taxon>
        <taxon>rosids</taxon>
        <taxon>fabids</taxon>
        <taxon>Fabales</taxon>
        <taxon>Fabaceae</taxon>
        <taxon>Papilionoideae</taxon>
        <taxon>50 kb inversion clade</taxon>
        <taxon>NPAAA clade</taxon>
        <taxon>indigoferoid/millettioid clade</taxon>
        <taxon>Phaseoleae</taxon>
        <taxon>Vigna</taxon>
    </lineage>
</organism>
<evidence type="ECO:0000313" key="2">
    <source>
        <dbReference type="Proteomes" id="UP000291084"/>
    </source>
</evidence>